<feature type="domain" description="AMP-dependent synthetase/ligase" evidence="1">
    <location>
        <begin position="46"/>
        <end position="418"/>
    </location>
</feature>
<dbReference type="InterPro" id="IPR045851">
    <property type="entry name" value="AMP-bd_C_sf"/>
</dbReference>
<gene>
    <name evidence="3" type="ORF">DW860_10460</name>
</gene>
<evidence type="ECO:0000313" key="3">
    <source>
        <dbReference type="EMBL" id="RHC06031.1"/>
    </source>
</evidence>
<dbReference type="EMBL" id="QSHK01000007">
    <property type="protein sequence ID" value="RHC06031.1"/>
    <property type="molecule type" value="Genomic_DNA"/>
</dbReference>
<dbReference type="InterPro" id="IPR025110">
    <property type="entry name" value="AMP-bd_C"/>
</dbReference>
<sequence>MRAELTGFLSIDKLWLKYYGEEVLHRPLPEGSMYDYLTSCNVDQLDSAALNYFGKKVTHRQMQEKIDACARALTAYGVRAGDAVSLCVLAMPKAVYLLYAINKIGAIANMLVMNATEAEIHEKLAVTKSKVVITVDLALEKIVQASKETSVKHIIGVSLAESMSCVIGTLYKWKSKVKQENCVLFSEFLKAGQGKNVEYPEIKADAPAVIAYTGRTTGKAKGVLLSNRAANTIAFQYKYADKVLDFQKGESFLDTIPPFLAYGLFLGVHMVLCVGLENILCPDPTAEHFPQQFLKYKPNHLSGGALHIEALMKNKKVQRTNLFFAKTIAYGGDGMNKSWETDTFHFLKEHHAPYGLMNGYGMTEMAGPVCTSNHKFPVMLPFFCNNIKILDIDTGEELGYDQEGEICVSGPSMMMEYYKNPEATREIIFEENGTRWLRTGDLGHVTKEGYFRLTGRLKRILWSIGADKTPSRVYPMEIENVLSRHSAVDKCAVVGRLNGEKGYLVIAYVTLKSKDTGDNVEKELRQLCRQELKENSWPFEYHFVEKLPTTGAGKIDFRTLEKWAKNSDSF</sequence>
<dbReference type="GO" id="GO:0016878">
    <property type="term" value="F:acid-thiol ligase activity"/>
    <property type="evidence" value="ECO:0007669"/>
    <property type="project" value="UniProtKB-ARBA"/>
</dbReference>
<evidence type="ECO:0000259" key="1">
    <source>
        <dbReference type="Pfam" id="PF00501"/>
    </source>
</evidence>
<dbReference type="InterPro" id="IPR042099">
    <property type="entry name" value="ANL_N_sf"/>
</dbReference>
<organism evidence="3 4">
    <name type="scientific">Dorea formicigenerans</name>
    <dbReference type="NCBI Taxonomy" id="39486"/>
    <lineage>
        <taxon>Bacteria</taxon>
        <taxon>Bacillati</taxon>
        <taxon>Bacillota</taxon>
        <taxon>Clostridia</taxon>
        <taxon>Lachnospirales</taxon>
        <taxon>Lachnospiraceae</taxon>
        <taxon>Dorea</taxon>
    </lineage>
</organism>
<dbReference type="InterPro" id="IPR000873">
    <property type="entry name" value="AMP-dep_synth/lig_dom"/>
</dbReference>
<name>A0A413YJ34_9FIRM</name>
<dbReference type="PANTHER" id="PTHR43767">
    <property type="entry name" value="LONG-CHAIN-FATTY-ACID--COA LIGASE"/>
    <property type="match status" value="1"/>
</dbReference>
<comment type="caution">
    <text evidence="3">The sequence shown here is derived from an EMBL/GenBank/DDBJ whole genome shotgun (WGS) entry which is preliminary data.</text>
</comment>
<dbReference type="PANTHER" id="PTHR43767:SF1">
    <property type="entry name" value="NONRIBOSOMAL PEPTIDE SYNTHASE PES1 (EUROFUNG)-RELATED"/>
    <property type="match status" value="1"/>
</dbReference>
<reference evidence="3 4" key="1">
    <citation type="submission" date="2018-08" db="EMBL/GenBank/DDBJ databases">
        <title>A genome reference for cultivated species of the human gut microbiota.</title>
        <authorList>
            <person name="Zou Y."/>
            <person name="Xue W."/>
            <person name="Luo G."/>
        </authorList>
    </citation>
    <scope>NUCLEOTIDE SEQUENCE [LARGE SCALE GENOMIC DNA]</scope>
    <source>
        <strain evidence="3 4">AM37-5</strain>
    </source>
</reference>
<dbReference type="SUPFAM" id="SSF56801">
    <property type="entry name" value="Acetyl-CoA synthetase-like"/>
    <property type="match status" value="1"/>
</dbReference>
<dbReference type="Pfam" id="PF00501">
    <property type="entry name" value="AMP-binding"/>
    <property type="match status" value="1"/>
</dbReference>
<dbReference type="Gene3D" id="3.30.300.30">
    <property type="match status" value="1"/>
</dbReference>
<dbReference type="Proteomes" id="UP000284742">
    <property type="component" value="Unassembled WGS sequence"/>
</dbReference>
<dbReference type="Gene3D" id="3.40.50.12780">
    <property type="entry name" value="N-terminal domain of ligase-like"/>
    <property type="match status" value="1"/>
</dbReference>
<feature type="domain" description="AMP-binding enzyme C-terminal" evidence="2">
    <location>
        <begin position="477"/>
        <end position="554"/>
    </location>
</feature>
<dbReference type="AlphaFoldDB" id="A0A413YJ34"/>
<proteinExistence type="predicted"/>
<dbReference type="RefSeq" id="WP_118358704.1">
    <property type="nucleotide sequence ID" value="NZ_QSHK01000007.1"/>
</dbReference>
<dbReference type="Pfam" id="PF13193">
    <property type="entry name" value="AMP-binding_C"/>
    <property type="match status" value="1"/>
</dbReference>
<evidence type="ECO:0000313" key="4">
    <source>
        <dbReference type="Proteomes" id="UP000284742"/>
    </source>
</evidence>
<keyword evidence="3" id="KW-0436">Ligase</keyword>
<evidence type="ECO:0000259" key="2">
    <source>
        <dbReference type="Pfam" id="PF13193"/>
    </source>
</evidence>
<dbReference type="InterPro" id="IPR050237">
    <property type="entry name" value="ATP-dep_AMP-bd_enzyme"/>
</dbReference>
<protein>
    <submittedName>
        <fullName evidence="3">Long-chain fatty acid--CoA ligase</fullName>
    </submittedName>
</protein>
<accession>A0A413YJ34</accession>